<name>A0A1E5G4Y3_9FIRM</name>
<evidence type="ECO:0008006" key="3">
    <source>
        <dbReference type="Google" id="ProtNLM"/>
    </source>
</evidence>
<accession>A0A1E5G4Y3</accession>
<organism evidence="1 2">
    <name type="scientific">Desulfuribacillus alkaliarsenatis</name>
    <dbReference type="NCBI Taxonomy" id="766136"/>
    <lineage>
        <taxon>Bacteria</taxon>
        <taxon>Bacillati</taxon>
        <taxon>Bacillota</taxon>
        <taxon>Desulfuribacillia</taxon>
        <taxon>Desulfuribacillales</taxon>
        <taxon>Desulfuribacillaceae</taxon>
        <taxon>Desulfuribacillus</taxon>
    </lineage>
</organism>
<evidence type="ECO:0000313" key="1">
    <source>
        <dbReference type="EMBL" id="OEF98223.1"/>
    </source>
</evidence>
<evidence type="ECO:0000313" key="2">
    <source>
        <dbReference type="Proteomes" id="UP000094296"/>
    </source>
</evidence>
<comment type="caution">
    <text evidence="1">The sequence shown here is derived from an EMBL/GenBank/DDBJ whole genome shotgun (WGS) entry which is preliminary data.</text>
</comment>
<dbReference type="Pfam" id="PF01136">
    <property type="entry name" value="Peptidase_U32"/>
    <property type="match status" value="1"/>
</dbReference>
<sequence length="322" mass="36884">MRTKPQLHVYTPTYKHAEAAINAGVKHISVNGPALGLRSEQANLTWEQIEELRQNYPDSHIYLRLNTVMHNNDLALVAEMLTKAKSIGIAGIVYTDTAILQLTKKLGISFKMLLETETTVTNIEMIRFWNQQGVSNFLLSRELSIEQIMEMINRKQALDIAEDIQISIQIHGPVGIFHTLRSVLSNYDRYVAEIGEGLALDEKEPHNKSSMNSDFTLVEEMRPEESYRVIEDTRGTYIFSAYDISLYEYLPDLLTADIEFLKIDIFNSQTVESMVGIIKFYVKAINEYDDGNFSVRADWQEYLQSINQYPIQNQFIKTGAPQ</sequence>
<protein>
    <recommendedName>
        <fullName evidence="3">Peptidase U32</fullName>
    </recommendedName>
</protein>
<dbReference type="STRING" id="766136.BHF68_00610"/>
<dbReference type="EMBL" id="MIJE01000001">
    <property type="protein sequence ID" value="OEF98223.1"/>
    <property type="molecule type" value="Genomic_DNA"/>
</dbReference>
<reference evidence="1 2" key="1">
    <citation type="submission" date="2016-09" db="EMBL/GenBank/DDBJ databases">
        <title>Draft genome sequence for the type strain of Desulfuribacillus alkaliarsenatis AHT28, an obligately anaerobic, sulfidogenic bacterium isolated from Russian soda lake sediments.</title>
        <authorList>
            <person name="Abin C.A."/>
            <person name="Hollibaugh J.T."/>
        </authorList>
    </citation>
    <scope>NUCLEOTIDE SEQUENCE [LARGE SCALE GENOMIC DNA]</scope>
    <source>
        <strain evidence="1 2">AHT28</strain>
    </source>
</reference>
<dbReference type="AlphaFoldDB" id="A0A1E5G4Y3"/>
<dbReference type="PANTHER" id="PTHR30217">
    <property type="entry name" value="PEPTIDASE U32 FAMILY"/>
    <property type="match status" value="1"/>
</dbReference>
<proteinExistence type="predicted"/>
<gene>
    <name evidence="1" type="ORF">BHF68_00610</name>
</gene>
<dbReference type="PANTHER" id="PTHR30217:SF12">
    <property type="entry name" value="U32 FAMILY PEPTIDASE"/>
    <property type="match status" value="1"/>
</dbReference>
<dbReference type="InterPro" id="IPR051454">
    <property type="entry name" value="RNA/ubiquinone_mod_enzymes"/>
</dbReference>
<dbReference type="InterPro" id="IPR001539">
    <property type="entry name" value="Peptidase_U32"/>
</dbReference>
<keyword evidence="2" id="KW-1185">Reference proteome</keyword>
<dbReference type="Proteomes" id="UP000094296">
    <property type="component" value="Unassembled WGS sequence"/>
</dbReference>
<dbReference type="RefSeq" id="WP_069641715.1">
    <property type="nucleotide sequence ID" value="NZ_MIJE01000001.1"/>
</dbReference>